<proteinExistence type="predicted"/>
<protein>
    <submittedName>
        <fullName evidence="1">Uncharacterized protein</fullName>
    </submittedName>
</protein>
<dbReference type="Proteomes" id="UP001055811">
    <property type="component" value="Linkage Group LG04"/>
</dbReference>
<accession>A0ACB9E2M8</accession>
<keyword evidence="2" id="KW-1185">Reference proteome</keyword>
<name>A0ACB9E2M8_CICIN</name>
<sequence>MVFAKFAMLGGRHPPKFLFVKTTTEVVLDPKFEGITNINRLLLMKIVSRFLLKSVGGNAPSNPLKRRSRNLRLGRDMTTEWKGPTNRLLLRSSSKRRVRFDKVRGRMPQKQLLFRLRSARSDNKPSSSWRNLAMSAWFRLILATV</sequence>
<gene>
    <name evidence="1" type="ORF">L2E82_25019</name>
</gene>
<reference evidence="1 2" key="2">
    <citation type="journal article" date="2022" name="Mol. Ecol. Resour.">
        <title>The genomes of chicory, endive, great burdock and yacon provide insights into Asteraceae paleo-polyploidization history and plant inulin production.</title>
        <authorList>
            <person name="Fan W."/>
            <person name="Wang S."/>
            <person name="Wang H."/>
            <person name="Wang A."/>
            <person name="Jiang F."/>
            <person name="Liu H."/>
            <person name="Zhao H."/>
            <person name="Xu D."/>
            <person name="Zhang Y."/>
        </authorList>
    </citation>
    <scope>NUCLEOTIDE SEQUENCE [LARGE SCALE GENOMIC DNA]</scope>
    <source>
        <strain evidence="2">cv. Punajuju</strain>
        <tissue evidence="1">Leaves</tissue>
    </source>
</reference>
<dbReference type="EMBL" id="CM042012">
    <property type="protein sequence ID" value="KAI3752976.1"/>
    <property type="molecule type" value="Genomic_DNA"/>
</dbReference>
<evidence type="ECO:0000313" key="1">
    <source>
        <dbReference type="EMBL" id="KAI3752976.1"/>
    </source>
</evidence>
<reference evidence="2" key="1">
    <citation type="journal article" date="2022" name="Mol. Ecol. Resour.">
        <title>The genomes of chicory, endive, great burdock and yacon provide insights into Asteraceae palaeo-polyploidization history and plant inulin production.</title>
        <authorList>
            <person name="Fan W."/>
            <person name="Wang S."/>
            <person name="Wang H."/>
            <person name="Wang A."/>
            <person name="Jiang F."/>
            <person name="Liu H."/>
            <person name="Zhao H."/>
            <person name="Xu D."/>
            <person name="Zhang Y."/>
        </authorList>
    </citation>
    <scope>NUCLEOTIDE SEQUENCE [LARGE SCALE GENOMIC DNA]</scope>
    <source>
        <strain evidence="2">cv. Punajuju</strain>
    </source>
</reference>
<evidence type="ECO:0000313" key="2">
    <source>
        <dbReference type="Proteomes" id="UP001055811"/>
    </source>
</evidence>
<comment type="caution">
    <text evidence="1">The sequence shown here is derived from an EMBL/GenBank/DDBJ whole genome shotgun (WGS) entry which is preliminary data.</text>
</comment>
<organism evidence="1 2">
    <name type="scientific">Cichorium intybus</name>
    <name type="common">Chicory</name>
    <dbReference type="NCBI Taxonomy" id="13427"/>
    <lineage>
        <taxon>Eukaryota</taxon>
        <taxon>Viridiplantae</taxon>
        <taxon>Streptophyta</taxon>
        <taxon>Embryophyta</taxon>
        <taxon>Tracheophyta</taxon>
        <taxon>Spermatophyta</taxon>
        <taxon>Magnoliopsida</taxon>
        <taxon>eudicotyledons</taxon>
        <taxon>Gunneridae</taxon>
        <taxon>Pentapetalae</taxon>
        <taxon>asterids</taxon>
        <taxon>campanulids</taxon>
        <taxon>Asterales</taxon>
        <taxon>Asteraceae</taxon>
        <taxon>Cichorioideae</taxon>
        <taxon>Cichorieae</taxon>
        <taxon>Cichoriinae</taxon>
        <taxon>Cichorium</taxon>
    </lineage>
</organism>